<proteinExistence type="predicted"/>
<feature type="region of interest" description="Disordered" evidence="4">
    <location>
        <begin position="105"/>
        <end position="180"/>
    </location>
</feature>
<accession>A0A834CR72</accession>
<feature type="domain" description="Arginine vasopressin-induced protein 1/transcriptional and immune response regulator" evidence="5">
    <location>
        <begin position="3"/>
        <end position="72"/>
    </location>
</feature>
<organism evidence="6 7">
    <name type="scientific">Oryzias melastigma</name>
    <name type="common">Marine medaka</name>
    <dbReference type="NCBI Taxonomy" id="30732"/>
    <lineage>
        <taxon>Eukaryota</taxon>
        <taxon>Metazoa</taxon>
        <taxon>Chordata</taxon>
        <taxon>Craniata</taxon>
        <taxon>Vertebrata</taxon>
        <taxon>Euteleostomi</taxon>
        <taxon>Actinopterygii</taxon>
        <taxon>Neopterygii</taxon>
        <taxon>Teleostei</taxon>
        <taxon>Neoteleostei</taxon>
        <taxon>Acanthomorphata</taxon>
        <taxon>Ovalentaria</taxon>
        <taxon>Atherinomorphae</taxon>
        <taxon>Beloniformes</taxon>
        <taxon>Adrianichthyidae</taxon>
        <taxon>Oryziinae</taxon>
        <taxon>Oryzias</taxon>
    </lineage>
</organism>
<evidence type="ECO:0000313" key="7">
    <source>
        <dbReference type="Proteomes" id="UP000646548"/>
    </source>
</evidence>
<dbReference type="PANTHER" id="PTHR14350">
    <property type="entry name" value="ARGININE VASOPRESSIN-INDUCED PROTEIN 1"/>
    <property type="match status" value="1"/>
</dbReference>
<reference evidence="6" key="1">
    <citation type="journal article" name="BMC Genomics">
        <title>Long-read sequencing and de novo genome assembly of marine medaka (Oryzias melastigma).</title>
        <authorList>
            <person name="Liang P."/>
            <person name="Saqib H.S.A."/>
            <person name="Ni X."/>
            <person name="Shen Y."/>
        </authorList>
    </citation>
    <scope>NUCLEOTIDE SEQUENCE</scope>
    <source>
        <strain evidence="6">Bigg-433</strain>
    </source>
</reference>
<evidence type="ECO:0000313" key="6">
    <source>
        <dbReference type="EMBL" id="KAF6731426.1"/>
    </source>
</evidence>
<evidence type="ECO:0000256" key="2">
    <source>
        <dbReference type="ARBA" id="ARBA00020697"/>
    </source>
</evidence>
<evidence type="ECO:0000256" key="4">
    <source>
        <dbReference type="SAM" id="MobiDB-lite"/>
    </source>
</evidence>
<sequence length="180" mass="19801">MDSSPPGPSSLWRLAERRSRKAGSGNIFSNVNLWQLQRLFKAAGDHDAEQRAKLVWGLRDEADLAQALIGLRARSHRKRLRTNGRSALGSHWLQAFSHLRIEEISSDSQVQEADEESDSESGAQTRSESYTQESGGSGTAEALPEDQSPEGTSERPVPASSGLKRGGESNPDRYLHQILH</sequence>
<evidence type="ECO:0000256" key="3">
    <source>
        <dbReference type="ARBA" id="ARBA00023306"/>
    </source>
</evidence>
<dbReference type="Pfam" id="PF15063">
    <property type="entry name" value="TC1"/>
    <property type="match status" value="1"/>
</dbReference>
<dbReference type="OrthoDB" id="9906905at2759"/>
<dbReference type="EMBL" id="WKFB01000214">
    <property type="protein sequence ID" value="KAF6731426.1"/>
    <property type="molecule type" value="Genomic_DNA"/>
</dbReference>
<gene>
    <name evidence="6" type="ORF">FQA47_025086</name>
</gene>
<name>A0A834CR72_ORYME</name>
<dbReference type="AlphaFoldDB" id="A0A834CR72"/>
<keyword evidence="3" id="KW-0131">Cell cycle</keyword>
<dbReference type="Proteomes" id="UP000646548">
    <property type="component" value="Unassembled WGS sequence"/>
</dbReference>
<evidence type="ECO:0000259" key="5">
    <source>
        <dbReference type="Pfam" id="PF15063"/>
    </source>
</evidence>
<feature type="compositionally biased region" description="Basic and acidic residues" evidence="4">
    <location>
        <begin position="165"/>
        <end position="180"/>
    </location>
</feature>
<feature type="compositionally biased region" description="Polar residues" evidence="4">
    <location>
        <begin position="125"/>
        <end position="134"/>
    </location>
</feature>
<dbReference type="InterPro" id="IPR020282">
    <property type="entry name" value="Avpi1/C8orf4_dom"/>
</dbReference>
<dbReference type="InterPro" id="IPR039579">
    <property type="entry name" value="AVPI1"/>
</dbReference>
<protein>
    <recommendedName>
        <fullName evidence="2">Arginine vasopressin-induced protein 1</fullName>
    </recommendedName>
</protein>
<comment type="function">
    <text evidence="1">May be involved in MAP kinase activation, epithelial sodium channel (ENaC) down-regulation and cell cycling.</text>
</comment>
<comment type="caution">
    <text evidence="6">The sequence shown here is derived from an EMBL/GenBank/DDBJ whole genome shotgun (WGS) entry which is preliminary data.</text>
</comment>
<evidence type="ECO:0000256" key="1">
    <source>
        <dbReference type="ARBA" id="ARBA00002403"/>
    </source>
</evidence>